<dbReference type="PROSITE" id="PS51178">
    <property type="entry name" value="PASTA"/>
    <property type="match status" value="2"/>
</dbReference>
<gene>
    <name evidence="4" type="ORF">METZ01_LOCUS88411</name>
</gene>
<organism evidence="4">
    <name type="scientific">marine metagenome</name>
    <dbReference type="NCBI Taxonomy" id="408172"/>
    <lineage>
        <taxon>unclassified sequences</taxon>
        <taxon>metagenomes</taxon>
        <taxon>ecological metagenomes</taxon>
    </lineage>
</organism>
<feature type="domain" description="PASTA" evidence="3">
    <location>
        <begin position="197"/>
        <end position="263"/>
    </location>
</feature>
<dbReference type="AlphaFoldDB" id="A0A381V794"/>
<dbReference type="Gene3D" id="3.30.10.20">
    <property type="match status" value="3"/>
</dbReference>
<feature type="region of interest" description="Disordered" evidence="1">
    <location>
        <begin position="1"/>
        <end position="25"/>
    </location>
</feature>
<dbReference type="InterPro" id="IPR005543">
    <property type="entry name" value="PASTA_dom"/>
</dbReference>
<proteinExistence type="predicted"/>
<sequence>MPSGLGNPLSLSAGHGPAKDKTPRAPKRRLLRLGALLALLGGLGLAFAAFAVLGLQLALRLREVPVPDLSGRTVEEAAQALSEIQLGIRLEPLSQIHPTIPAGHISSQEPASGLRTRSQRSVKVWLSSGPSAESVPRLIGQTEAGARSRLEEDALGFRGVSEIRSARYATEAVVGQDPPADAAAPGVSVLINRGERGATYVMPDLIGVYESSAAELLRARGFRVTVVGSHPYPGVEEGIVLRQFPRAGFQIAHGEAISLEISQ</sequence>
<keyword evidence="2" id="KW-0472">Membrane</keyword>
<accession>A0A381V794</accession>
<protein>
    <recommendedName>
        <fullName evidence="3">PASTA domain-containing protein</fullName>
    </recommendedName>
</protein>
<evidence type="ECO:0000256" key="2">
    <source>
        <dbReference type="SAM" id="Phobius"/>
    </source>
</evidence>
<feature type="domain" description="PASTA" evidence="3">
    <location>
        <begin position="60"/>
        <end position="130"/>
    </location>
</feature>
<evidence type="ECO:0000259" key="3">
    <source>
        <dbReference type="PROSITE" id="PS51178"/>
    </source>
</evidence>
<evidence type="ECO:0000256" key="1">
    <source>
        <dbReference type="SAM" id="MobiDB-lite"/>
    </source>
</evidence>
<dbReference type="EMBL" id="UINC01007890">
    <property type="protein sequence ID" value="SVA35557.1"/>
    <property type="molecule type" value="Genomic_DNA"/>
</dbReference>
<dbReference type="CDD" id="cd06577">
    <property type="entry name" value="PASTA_pknB"/>
    <property type="match status" value="3"/>
</dbReference>
<evidence type="ECO:0000313" key="4">
    <source>
        <dbReference type="EMBL" id="SVA35557.1"/>
    </source>
</evidence>
<name>A0A381V794_9ZZZZ</name>
<feature type="transmembrane region" description="Helical" evidence="2">
    <location>
        <begin position="33"/>
        <end position="59"/>
    </location>
</feature>
<keyword evidence="2" id="KW-0812">Transmembrane</keyword>
<keyword evidence="2" id="KW-1133">Transmembrane helix</keyword>
<dbReference type="Pfam" id="PF03793">
    <property type="entry name" value="PASTA"/>
    <property type="match status" value="2"/>
</dbReference>
<reference evidence="4" key="1">
    <citation type="submission" date="2018-05" db="EMBL/GenBank/DDBJ databases">
        <authorList>
            <person name="Lanie J.A."/>
            <person name="Ng W.-L."/>
            <person name="Kazmierczak K.M."/>
            <person name="Andrzejewski T.M."/>
            <person name="Davidsen T.M."/>
            <person name="Wayne K.J."/>
            <person name="Tettelin H."/>
            <person name="Glass J.I."/>
            <person name="Rusch D."/>
            <person name="Podicherti R."/>
            <person name="Tsui H.-C.T."/>
            <person name="Winkler M.E."/>
        </authorList>
    </citation>
    <scope>NUCLEOTIDE SEQUENCE</scope>
</reference>
<dbReference type="SUPFAM" id="SSF54184">
    <property type="entry name" value="Penicillin-binding protein 2x (pbp-2x), c-terminal domain"/>
    <property type="match status" value="1"/>
</dbReference>
<dbReference type="SMART" id="SM00740">
    <property type="entry name" value="PASTA"/>
    <property type="match status" value="3"/>
</dbReference>